<protein>
    <submittedName>
        <fullName evidence="1">Uncharacterized protein</fullName>
    </submittedName>
</protein>
<proteinExistence type="predicted"/>
<keyword evidence="2" id="KW-1185">Reference proteome</keyword>
<organism evidence="1 2">
    <name type="scientific">Pyropia yezoensis</name>
    <name type="common">Susabi-nori</name>
    <name type="synonym">Porphyra yezoensis</name>
    <dbReference type="NCBI Taxonomy" id="2788"/>
    <lineage>
        <taxon>Eukaryota</taxon>
        <taxon>Rhodophyta</taxon>
        <taxon>Bangiophyceae</taxon>
        <taxon>Bangiales</taxon>
        <taxon>Bangiaceae</taxon>
        <taxon>Pyropia</taxon>
    </lineage>
</organism>
<dbReference type="EMBL" id="CM020620">
    <property type="protein sequence ID" value="KAK1868220.1"/>
    <property type="molecule type" value="Genomic_DNA"/>
</dbReference>
<evidence type="ECO:0000313" key="2">
    <source>
        <dbReference type="Proteomes" id="UP000798662"/>
    </source>
</evidence>
<gene>
    <name evidence="1" type="ORF">I4F81_010714</name>
</gene>
<reference evidence="1" key="1">
    <citation type="submission" date="2019-11" db="EMBL/GenBank/DDBJ databases">
        <title>Nori genome reveals adaptations in red seaweeds to the harsh intertidal environment.</title>
        <authorList>
            <person name="Wang D."/>
            <person name="Mao Y."/>
        </authorList>
    </citation>
    <scope>NUCLEOTIDE SEQUENCE</scope>
    <source>
        <tissue evidence="1">Gametophyte</tissue>
    </source>
</reference>
<evidence type="ECO:0000313" key="1">
    <source>
        <dbReference type="EMBL" id="KAK1868220.1"/>
    </source>
</evidence>
<comment type="caution">
    <text evidence="1">The sequence shown here is derived from an EMBL/GenBank/DDBJ whole genome shotgun (WGS) entry which is preliminary data.</text>
</comment>
<name>A0ACC3CE37_PYRYE</name>
<accession>A0ACC3CE37</accession>
<dbReference type="Proteomes" id="UP000798662">
    <property type="component" value="Chromosome 3"/>
</dbReference>
<sequence length="189" mass="20452">MAHRRLLPAGRSAHRPLSAQAPLPAHHELLPPWPLGDEVNDGEMWDDEEPMTSASILGAVASGAAAAAKRVSDDAATARFNADEAATAAERADRFSEMAAAAAAEAAADAAEGRARELECVMSRHEQRDEDLARALTDQERDARLQDVMAKYGLDLWSLPFEDTIVVAAFDIIVRARKDVIGRLRRTGE</sequence>